<accession>B0DIE6</accession>
<dbReference type="GeneID" id="6079315"/>
<dbReference type="EMBL" id="DS547112">
    <property type="protein sequence ID" value="EDR05551.1"/>
    <property type="molecule type" value="Genomic_DNA"/>
</dbReference>
<sequence>MPRGHSKGGAGFESAIWGWWDIFQDNPARTNEKAVRHCGLLTTDYADHLSCVGLDHGINNWNLPIYGCMHNHVGPAEYLVTAHCSLMGVDPRSTHSCLLLPSWLQLCEKFRVNTSQSMSGSNCLMCPTTTPNDNNADPDSYSCKLHIYMGPRKP</sequence>
<keyword evidence="2" id="KW-1185">Reference proteome</keyword>
<dbReference type="Proteomes" id="UP000001194">
    <property type="component" value="Unassembled WGS sequence"/>
</dbReference>
<name>B0DIE6_LACBS</name>
<proteinExistence type="predicted"/>
<protein>
    <submittedName>
        <fullName evidence="1">Predicted protein</fullName>
    </submittedName>
</protein>
<dbReference type="RefSeq" id="XP_001883655.1">
    <property type="nucleotide sequence ID" value="XM_001883620.1"/>
</dbReference>
<organism evidence="2">
    <name type="scientific">Laccaria bicolor (strain S238N-H82 / ATCC MYA-4686)</name>
    <name type="common">Bicoloured deceiver</name>
    <name type="synonym">Laccaria laccata var. bicolor</name>
    <dbReference type="NCBI Taxonomy" id="486041"/>
    <lineage>
        <taxon>Eukaryota</taxon>
        <taxon>Fungi</taxon>
        <taxon>Dikarya</taxon>
        <taxon>Basidiomycota</taxon>
        <taxon>Agaricomycotina</taxon>
        <taxon>Agaricomycetes</taxon>
        <taxon>Agaricomycetidae</taxon>
        <taxon>Agaricales</taxon>
        <taxon>Agaricineae</taxon>
        <taxon>Hydnangiaceae</taxon>
        <taxon>Laccaria</taxon>
    </lineage>
</organism>
<dbReference type="AlphaFoldDB" id="B0DIE6"/>
<dbReference type="InParanoid" id="B0DIE6"/>
<dbReference type="KEGG" id="lbc:LACBIDRAFT_329557"/>
<gene>
    <name evidence="1" type="ORF">LACBIDRAFT_329557</name>
</gene>
<evidence type="ECO:0000313" key="1">
    <source>
        <dbReference type="EMBL" id="EDR05551.1"/>
    </source>
</evidence>
<reference evidence="1 2" key="1">
    <citation type="journal article" date="2008" name="Nature">
        <title>The genome of Laccaria bicolor provides insights into mycorrhizal symbiosis.</title>
        <authorList>
            <person name="Martin F."/>
            <person name="Aerts A."/>
            <person name="Ahren D."/>
            <person name="Brun A."/>
            <person name="Danchin E.G.J."/>
            <person name="Duchaussoy F."/>
            <person name="Gibon J."/>
            <person name="Kohler A."/>
            <person name="Lindquist E."/>
            <person name="Pereda V."/>
            <person name="Salamov A."/>
            <person name="Shapiro H.J."/>
            <person name="Wuyts J."/>
            <person name="Blaudez D."/>
            <person name="Buee M."/>
            <person name="Brokstein P."/>
            <person name="Canbaeck B."/>
            <person name="Cohen D."/>
            <person name="Courty P.E."/>
            <person name="Coutinho P.M."/>
            <person name="Delaruelle C."/>
            <person name="Detter J.C."/>
            <person name="Deveau A."/>
            <person name="DiFazio S."/>
            <person name="Duplessis S."/>
            <person name="Fraissinet-Tachet L."/>
            <person name="Lucic E."/>
            <person name="Frey-Klett P."/>
            <person name="Fourrey C."/>
            <person name="Feussner I."/>
            <person name="Gay G."/>
            <person name="Grimwood J."/>
            <person name="Hoegger P.J."/>
            <person name="Jain P."/>
            <person name="Kilaru S."/>
            <person name="Labbe J."/>
            <person name="Lin Y.C."/>
            <person name="Legue V."/>
            <person name="Le Tacon F."/>
            <person name="Marmeisse R."/>
            <person name="Melayah D."/>
            <person name="Montanini B."/>
            <person name="Muratet M."/>
            <person name="Nehls U."/>
            <person name="Niculita-Hirzel H."/>
            <person name="Oudot-Le Secq M.P."/>
            <person name="Peter M."/>
            <person name="Quesneville H."/>
            <person name="Rajashekar B."/>
            <person name="Reich M."/>
            <person name="Rouhier N."/>
            <person name="Schmutz J."/>
            <person name="Yin T."/>
            <person name="Chalot M."/>
            <person name="Henrissat B."/>
            <person name="Kuees U."/>
            <person name="Lucas S."/>
            <person name="Van de Peer Y."/>
            <person name="Podila G.K."/>
            <person name="Polle A."/>
            <person name="Pukkila P.J."/>
            <person name="Richardson P.M."/>
            <person name="Rouze P."/>
            <person name="Sanders I.R."/>
            <person name="Stajich J.E."/>
            <person name="Tunlid A."/>
            <person name="Tuskan G."/>
            <person name="Grigoriev I.V."/>
        </authorList>
    </citation>
    <scope>NUCLEOTIDE SEQUENCE [LARGE SCALE GENOMIC DNA]</scope>
    <source>
        <strain evidence="2">S238N-H82 / ATCC MYA-4686</strain>
    </source>
</reference>
<dbReference type="HOGENOM" id="CLU_1704520_0_0_1"/>
<evidence type="ECO:0000313" key="2">
    <source>
        <dbReference type="Proteomes" id="UP000001194"/>
    </source>
</evidence>